<feature type="region of interest" description="Disordered" evidence="1">
    <location>
        <begin position="18"/>
        <end position="39"/>
    </location>
</feature>
<organism evidence="2 3">
    <name type="scientific">Portunus trituberculatus</name>
    <name type="common">Swimming crab</name>
    <name type="synonym">Neptunus trituberculatus</name>
    <dbReference type="NCBI Taxonomy" id="210409"/>
    <lineage>
        <taxon>Eukaryota</taxon>
        <taxon>Metazoa</taxon>
        <taxon>Ecdysozoa</taxon>
        <taxon>Arthropoda</taxon>
        <taxon>Crustacea</taxon>
        <taxon>Multicrustacea</taxon>
        <taxon>Malacostraca</taxon>
        <taxon>Eumalacostraca</taxon>
        <taxon>Eucarida</taxon>
        <taxon>Decapoda</taxon>
        <taxon>Pleocyemata</taxon>
        <taxon>Brachyura</taxon>
        <taxon>Eubrachyura</taxon>
        <taxon>Portunoidea</taxon>
        <taxon>Portunidae</taxon>
        <taxon>Portuninae</taxon>
        <taxon>Portunus</taxon>
    </lineage>
</organism>
<name>A0A5B7KJ17_PORTR</name>
<evidence type="ECO:0000256" key="1">
    <source>
        <dbReference type="SAM" id="MobiDB-lite"/>
    </source>
</evidence>
<evidence type="ECO:0000313" key="3">
    <source>
        <dbReference type="Proteomes" id="UP000324222"/>
    </source>
</evidence>
<proteinExistence type="predicted"/>
<accession>A0A5B7KJ17</accession>
<sequence>MTPAGMVVCWRTSGMTAQRQEGGELERLSAGGWMRSRQG</sequence>
<evidence type="ECO:0000313" key="2">
    <source>
        <dbReference type="EMBL" id="MPD06846.1"/>
    </source>
</evidence>
<dbReference type="AlphaFoldDB" id="A0A5B7KJ17"/>
<reference evidence="2 3" key="1">
    <citation type="submission" date="2019-05" db="EMBL/GenBank/DDBJ databases">
        <title>Another draft genome of Portunus trituberculatus and its Hox gene families provides insights of decapod evolution.</title>
        <authorList>
            <person name="Jeong J.-H."/>
            <person name="Song I."/>
            <person name="Kim S."/>
            <person name="Choi T."/>
            <person name="Kim D."/>
            <person name="Ryu S."/>
            <person name="Kim W."/>
        </authorList>
    </citation>
    <scope>NUCLEOTIDE SEQUENCE [LARGE SCALE GENOMIC DNA]</scope>
    <source>
        <tissue evidence="2">Muscle</tissue>
    </source>
</reference>
<dbReference type="Proteomes" id="UP000324222">
    <property type="component" value="Unassembled WGS sequence"/>
</dbReference>
<dbReference type="EMBL" id="VSRR010153285">
    <property type="protein sequence ID" value="MPD06846.1"/>
    <property type="molecule type" value="Genomic_DNA"/>
</dbReference>
<comment type="caution">
    <text evidence="2">The sequence shown here is derived from an EMBL/GenBank/DDBJ whole genome shotgun (WGS) entry which is preliminary data.</text>
</comment>
<protein>
    <submittedName>
        <fullName evidence="2">Uncharacterized protein</fullName>
    </submittedName>
</protein>
<keyword evidence="3" id="KW-1185">Reference proteome</keyword>
<gene>
    <name evidence="2" type="ORF">E2C01_102677</name>
</gene>